<dbReference type="NCBIfam" id="TIGR00254">
    <property type="entry name" value="GGDEF"/>
    <property type="match status" value="1"/>
</dbReference>
<dbReference type="GO" id="GO:0052621">
    <property type="term" value="F:diguanylate cyclase activity"/>
    <property type="evidence" value="ECO:0007669"/>
    <property type="project" value="TreeGrafter"/>
</dbReference>
<keyword evidence="1" id="KW-0472">Membrane</keyword>
<proteinExistence type="predicted"/>
<organism evidence="3 4">
    <name type="scientific">Kineosporia babensis</name>
    <dbReference type="NCBI Taxonomy" id="499548"/>
    <lineage>
        <taxon>Bacteria</taxon>
        <taxon>Bacillati</taxon>
        <taxon>Actinomycetota</taxon>
        <taxon>Actinomycetes</taxon>
        <taxon>Kineosporiales</taxon>
        <taxon>Kineosporiaceae</taxon>
        <taxon>Kineosporia</taxon>
    </lineage>
</organism>
<dbReference type="SUPFAM" id="SSF55073">
    <property type="entry name" value="Nucleotide cyclase"/>
    <property type="match status" value="1"/>
</dbReference>
<dbReference type="AlphaFoldDB" id="A0A9X1N6T1"/>
<dbReference type="SMART" id="SM00267">
    <property type="entry name" value="GGDEF"/>
    <property type="match status" value="1"/>
</dbReference>
<feature type="domain" description="GGDEF" evidence="2">
    <location>
        <begin position="342"/>
        <end position="464"/>
    </location>
</feature>
<feature type="transmembrane region" description="Helical" evidence="1">
    <location>
        <begin position="211"/>
        <end position="231"/>
    </location>
</feature>
<accession>A0A9X1N6T1</accession>
<dbReference type="CDD" id="cd01949">
    <property type="entry name" value="GGDEF"/>
    <property type="match status" value="1"/>
</dbReference>
<dbReference type="Pfam" id="PF00990">
    <property type="entry name" value="GGDEF"/>
    <property type="match status" value="1"/>
</dbReference>
<dbReference type="PANTHER" id="PTHR45138:SF9">
    <property type="entry name" value="DIGUANYLATE CYCLASE DGCM-RELATED"/>
    <property type="match status" value="1"/>
</dbReference>
<comment type="caution">
    <text evidence="3">The sequence shown here is derived from an EMBL/GenBank/DDBJ whole genome shotgun (WGS) entry which is preliminary data.</text>
</comment>
<gene>
    <name evidence="3" type="ORF">LR394_00740</name>
</gene>
<dbReference type="PROSITE" id="PS50887">
    <property type="entry name" value="GGDEF"/>
    <property type="match status" value="1"/>
</dbReference>
<dbReference type="Gene3D" id="3.30.70.270">
    <property type="match status" value="1"/>
</dbReference>
<feature type="transmembrane region" description="Helical" evidence="1">
    <location>
        <begin position="116"/>
        <end position="137"/>
    </location>
</feature>
<dbReference type="InterPro" id="IPR043128">
    <property type="entry name" value="Rev_trsase/Diguanyl_cyclase"/>
</dbReference>
<evidence type="ECO:0000313" key="4">
    <source>
        <dbReference type="Proteomes" id="UP001138997"/>
    </source>
</evidence>
<feature type="transmembrane region" description="Helical" evidence="1">
    <location>
        <begin position="58"/>
        <end position="77"/>
    </location>
</feature>
<reference evidence="3" key="1">
    <citation type="submission" date="2021-11" db="EMBL/GenBank/DDBJ databases">
        <title>Streptomyces corallinus and Kineosporia corallina sp. nov., two new coral-derived marine actinobacteria.</title>
        <authorList>
            <person name="Buangrab K."/>
            <person name="Sutthacheep M."/>
            <person name="Yeemin T."/>
            <person name="Harunari E."/>
            <person name="Igarashi Y."/>
            <person name="Sripreechasak P."/>
            <person name="Kanchanasin P."/>
            <person name="Tanasupawat S."/>
            <person name="Phongsopitanun W."/>
        </authorList>
    </citation>
    <scope>NUCLEOTIDE SEQUENCE</scope>
    <source>
        <strain evidence="3">JCM 31032</strain>
    </source>
</reference>
<feature type="transmembrane region" description="Helical" evidence="1">
    <location>
        <begin position="29"/>
        <end position="46"/>
    </location>
</feature>
<feature type="transmembrane region" description="Helical" evidence="1">
    <location>
        <begin position="252"/>
        <end position="273"/>
    </location>
</feature>
<evidence type="ECO:0000313" key="3">
    <source>
        <dbReference type="EMBL" id="MCD5309407.1"/>
    </source>
</evidence>
<dbReference type="InterPro" id="IPR000160">
    <property type="entry name" value="GGDEF_dom"/>
</dbReference>
<protein>
    <submittedName>
        <fullName evidence="3">GGDEF domain-containing protein</fullName>
    </submittedName>
</protein>
<feature type="transmembrane region" description="Helical" evidence="1">
    <location>
        <begin position="149"/>
        <end position="167"/>
    </location>
</feature>
<dbReference type="InterPro" id="IPR050469">
    <property type="entry name" value="Diguanylate_Cyclase"/>
</dbReference>
<dbReference type="EMBL" id="JAJOMB010000001">
    <property type="protein sequence ID" value="MCD5309407.1"/>
    <property type="molecule type" value="Genomic_DNA"/>
</dbReference>
<name>A0A9X1N6T1_9ACTN</name>
<dbReference type="PROSITE" id="PS51257">
    <property type="entry name" value="PROKAR_LIPOPROTEIN"/>
    <property type="match status" value="1"/>
</dbReference>
<feature type="transmembrane region" description="Helical" evidence="1">
    <location>
        <begin position="179"/>
        <end position="199"/>
    </location>
</feature>
<evidence type="ECO:0000259" key="2">
    <source>
        <dbReference type="PROSITE" id="PS50887"/>
    </source>
</evidence>
<keyword evidence="1" id="KW-0812">Transmembrane</keyword>
<dbReference type="Proteomes" id="UP001138997">
    <property type="component" value="Unassembled WGS sequence"/>
</dbReference>
<dbReference type="PANTHER" id="PTHR45138">
    <property type="entry name" value="REGULATORY COMPONENTS OF SENSORY TRANSDUCTION SYSTEM"/>
    <property type="match status" value="1"/>
</dbReference>
<keyword evidence="1" id="KW-1133">Transmembrane helix</keyword>
<feature type="transmembrane region" description="Helical" evidence="1">
    <location>
        <begin position="279"/>
        <end position="297"/>
    </location>
</feature>
<sequence length="470" mass="50792">MIRGLGFLAVLVALSCALPAPGSLTQSLVHAVSAAVSALFLGIALTRIQPARRPPYRLIFYGVLCFVLGEFLAFYYLRWNPGVFPNFADALLLVGYLPIAVGVWRLDPQPGTRYGAMLDAAIVTVSAAVLMAVFLIVPQMSGTDWNLEQMVRGLYPLLDVLLLFLSTRMLFGSSRLGPVLRWLIAAMTCVLITDITINIDLATGGSGFLRLPYLTWAFFYVCLGIAASVAAGPTADERTGPTTTSGLTVTRLSVLAVSATTPSLVLVISALRGDYSDDIYLGIGSLILLALVVARIWDLVRVLHDQHAALARTARTDPLTGVANRRSWDFELARSMAATGAGTLLVALLDLDHFKKYNDVQGHQGGDDLLREVARAWSLAIGPNGRIARWGGEEFAVALSCPDVESGVRTLDELRAVVPFGQTCSIGVAHWEGTQNAEEILHRADEALYRAKHDGRDRLVLWSAEVHPAV</sequence>
<keyword evidence="4" id="KW-1185">Reference proteome</keyword>
<evidence type="ECO:0000256" key="1">
    <source>
        <dbReference type="SAM" id="Phobius"/>
    </source>
</evidence>
<dbReference type="InterPro" id="IPR029787">
    <property type="entry name" value="Nucleotide_cyclase"/>
</dbReference>
<dbReference type="RefSeq" id="WP_231438334.1">
    <property type="nucleotide sequence ID" value="NZ_JAJOMB010000001.1"/>
</dbReference>
<feature type="transmembrane region" description="Helical" evidence="1">
    <location>
        <begin position="83"/>
        <end position="104"/>
    </location>
</feature>